<evidence type="ECO:0000313" key="1">
    <source>
        <dbReference type="EMBL" id="TEB25667.1"/>
    </source>
</evidence>
<reference evidence="1 2" key="1">
    <citation type="journal article" date="2019" name="Nat. Ecol. Evol.">
        <title>Megaphylogeny resolves global patterns of mushroom evolution.</title>
        <authorList>
            <person name="Varga T."/>
            <person name="Krizsan K."/>
            <person name="Foldi C."/>
            <person name="Dima B."/>
            <person name="Sanchez-Garcia M."/>
            <person name="Sanchez-Ramirez S."/>
            <person name="Szollosi G.J."/>
            <person name="Szarkandi J.G."/>
            <person name="Papp V."/>
            <person name="Albert L."/>
            <person name="Andreopoulos W."/>
            <person name="Angelini C."/>
            <person name="Antonin V."/>
            <person name="Barry K.W."/>
            <person name="Bougher N.L."/>
            <person name="Buchanan P."/>
            <person name="Buyck B."/>
            <person name="Bense V."/>
            <person name="Catcheside P."/>
            <person name="Chovatia M."/>
            <person name="Cooper J."/>
            <person name="Damon W."/>
            <person name="Desjardin D."/>
            <person name="Finy P."/>
            <person name="Geml J."/>
            <person name="Haridas S."/>
            <person name="Hughes K."/>
            <person name="Justo A."/>
            <person name="Karasinski D."/>
            <person name="Kautmanova I."/>
            <person name="Kiss B."/>
            <person name="Kocsube S."/>
            <person name="Kotiranta H."/>
            <person name="LaButti K.M."/>
            <person name="Lechner B.E."/>
            <person name="Liimatainen K."/>
            <person name="Lipzen A."/>
            <person name="Lukacs Z."/>
            <person name="Mihaltcheva S."/>
            <person name="Morgado L.N."/>
            <person name="Niskanen T."/>
            <person name="Noordeloos M.E."/>
            <person name="Ohm R.A."/>
            <person name="Ortiz-Santana B."/>
            <person name="Ovrebo C."/>
            <person name="Racz N."/>
            <person name="Riley R."/>
            <person name="Savchenko A."/>
            <person name="Shiryaev A."/>
            <person name="Soop K."/>
            <person name="Spirin V."/>
            <person name="Szebenyi C."/>
            <person name="Tomsovsky M."/>
            <person name="Tulloss R.E."/>
            <person name="Uehling J."/>
            <person name="Grigoriev I.V."/>
            <person name="Vagvolgyi C."/>
            <person name="Papp T."/>
            <person name="Martin F.M."/>
            <person name="Miettinen O."/>
            <person name="Hibbett D.S."/>
            <person name="Nagy L.G."/>
        </authorList>
    </citation>
    <scope>NUCLEOTIDE SEQUENCE [LARGE SCALE GENOMIC DNA]</scope>
    <source>
        <strain evidence="1 2">FP101781</strain>
    </source>
</reference>
<sequence>MGHGARAEARGVCSERHCVKSQNGDILLWSGPQTAPPQLLLNATSKVIDAGQTLSVLTLSNDSAPLTTKEAPCTAGSSASTWMVKELGSGSVAGRMHHTGSNLPMAMGWSEERMKANGSGKGMGWRCLFEGETSSARRQRRNERDGHEKLLHGLHIWVGSPETGRFPCAESVEVSQALATQTKAIERRDSLSKRCARTQYGLWVRATEGRRLPAGVKLGDRWFPPHYVPRWESKLKSWCGSNRCPCSRFGGVELDPDLTFLAIISLQIPRQSVECSPLSERFEFISSIECSKRSGGRGQIALPLILRTRYLHLERSGWAPIRASLLAGLRQIAGCAHLEFINESEPPEIFMDPTTAIGVLPAGSVYRRASIACGSGEAGFAAVYLGLVTPLITVKTASFNGEACLKPGFAMDLDPILRSGVTQEV</sequence>
<dbReference type="EMBL" id="QPFP01000054">
    <property type="protein sequence ID" value="TEB25667.1"/>
    <property type="molecule type" value="Genomic_DNA"/>
</dbReference>
<comment type="caution">
    <text evidence="1">The sequence shown here is derived from an EMBL/GenBank/DDBJ whole genome shotgun (WGS) entry which is preliminary data.</text>
</comment>
<organism evidence="1 2">
    <name type="scientific">Coprinellus micaceus</name>
    <name type="common">Glistening ink-cap mushroom</name>
    <name type="synonym">Coprinus micaceus</name>
    <dbReference type="NCBI Taxonomy" id="71717"/>
    <lineage>
        <taxon>Eukaryota</taxon>
        <taxon>Fungi</taxon>
        <taxon>Dikarya</taxon>
        <taxon>Basidiomycota</taxon>
        <taxon>Agaricomycotina</taxon>
        <taxon>Agaricomycetes</taxon>
        <taxon>Agaricomycetidae</taxon>
        <taxon>Agaricales</taxon>
        <taxon>Agaricineae</taxon>
        <taxon>Psathyrellaceae</taxon>
        <taxon>Coprinellus</taxon>
    </lineage>
</organism>
<gene>
    <name evidence="1" type="ORF">FA13DRAFT_1713738</name>
</gene>
<protein>
    <submittedName>
        <fullName evidence="1">Uncharacterized protein</fullName>
    </submittedName>
</protein>
<evidence type="ECO:0000313" key="2">
    <source>
        <dbReference type="Proteomes" id="UP000298030"/>
    </source>
</evidence>
<name>A0A4Y7SUX6_COPMI</name>
<proteinExistence type="predicted"/>
<dbReference type="AlphaFoldDB" id="A0A4Y7SUX6"/>
<dbReference type="Proteomes" id="UP000298030">
    <property type="component" value="Unassembled WGS sequence"/>
</dbReference>
<keyword evidence="2" id="KW-1185">Reference proteome</keyword>
<accession>A0A4Y7SUX6</accession>